<protein>
    <recommendedName>
        <fullName evidence="3">J domain-containing protein</fullName>
    </recommendedName>
</protein>
<comment type="caution">
    <text evidence="4">The sequence shown here is derived from an EMBL/GenBank/DDBJ whole genome shotgun (WGS) entry which is preliminary data.</text>
</comment>
<dbReference type="InterPro" id="IPR018253">
    <property type="entry name" value="DnaJ_domain_CS"/>
</dbReference>
<dbReference type="CDD" id="cd10747">
    <property type="entry name" value="DnaJ_C"/>
    <property type="match status" value="1"/>
</dbReference>
<reference evidence="4 5" key="1">
    <citation type="journal article" date="2024" name="Nat. Commun.">
        <title>Phylogenomics reveals the evolutionary origins of lichenization in chlorophyte algae.</title>
        <authorList>
            <person name="Puginier C."/>
            <person name="Libourel C."/>
            <person name="Otte J."/>
            <person name="Skaloud P."/>
            <person name="Haon M."/>
            <person name="Grisel S."/>
            <person name="Petersen M."/>
            <person name="Berrin J.G."/>
            <person name="Delaux P.M."/>
            <person name="Dal Grande F."/>
            <person name="Keller J."/>
        </authorList>
    </citation>
    <scope>NUCLEOTIDE SEQUENCE [LARGE SCALE GENOMIC DNA]</scope>
    <source>
        <strain evidence="4 5">SAG 216-7</strain>
    </source>
</reference>
<dbReference type="Pfam" id="PF01556">
    <property type="entry name" value="DnaJ_C"/>
    <property type="match status" value="1"/>
</dbReference>
<dbReference type="InterPro" id="IPR002939">
    <property type="entry name" value="DnaJ_C"/>
</dbReference>
<dbReference type="Gene3D" id="1.10.287.110">
    <property type="entry name" value="DnaJ domain"/>
    <property type="match status" value="1"/>
</dbReference>
<dbReference type="EMBL" id="JALJOT010000014">
    <property type="protein sequence ID" value="KAK9903545.1"/>
    <property type="molecule type" value="Genomic_DNA"/>
</dbReference>
<feature type="compositionally biased region" description="Gly residues" evidence="2">
    <location>
        <begin position="175"/>
        <end position="186"/>
    </location>
</feature>
<dbReference type="PROSITE" id="PS00636">
    <property type="entry name" value="DNAJ_1"/>
    <property type="match status" value="1"/>
</dbReference>
<evidence type="ECO:0000313" key="5">
    <source>
        <dbReference type="Proteomes" id="UP001491310"/>
    </source>
</evidence>
<feature type="domain" description="J" evidence="3">
    <location>
        <begin position="4"/>
        <end position="70"/>
    </location>
</feature>
<dbReference type="CDD" id="cd06257">
    <property type="entry name" value="DnaJ"/>
    <property type="match status" value="1"/>
</dbReference>
<dbReference type="InterPro" id="IPR001623">
    <property type="entry name" value="DnaJ_domain"/>
</dbReference>
<dbReference type="PANTHER" id="PTHR24078">
    <property type="entry name" value="DNAJ HOMOLOG SUBFAMILY C MEMBER"/>
    <property type="match status" value="1"/>
</dbReference>
<dbReference type="InterPro" id="IPR036869">
    <property type="entry name" value="J_dom_sf"/>
</dbReference>
<dbReference type="SMART" id="SM00271">
    <property type="entry name" value="DnaJ"/>
    <property type="match status" value="1"/>
</dbReference>
<dbReference type="SUPFAM" id="SSF49493">
    <property type="entry name" value="HSP40/DnaJ peptide-binding domain"/>
    <property type="match status" value="2"/>
</dbReference>
<evidence type="ECO:0000256" key="2">
    <source>
        <dbReference type="SAM" id="MobiDB-lite"/>
    </source>
</evidence>
<dbReference type="Gene3D" id="2.60.260.20">
    <property type="entry name" value="Urease metallochaperone UreE, N-terminal domain"/>
    <property type="match status" value="2"/>
</dbReference>
<dbReference type="PANTHER" id="PTHR24078:SF553">
    <property type="entry name" value="DNAJ HOMOLOG SUBFAMILY B MEMBER 5"/>
    <property type="match status" value="1"/>
</dbReference>
<keyword evidence="5" id="KW-1185">Reference proteome</keyword>
<dbReference type="InterPro" id="IPR051339">
    <property type="entry name" value="DnaJ_subfamily_B"/>
</dbReference>
<dbReference type="Proteomes" id="UP001491310">
    <property type="component" value="Unassembled WGS sequence"/>
</dbReference>
<feature type="region of interest" description="Disordered" evidence="2">
    <location>
        <begin position="160"/>
        <end position="191"/>
    </location>
</feature>
<evidence type="ECO:0000256" key="1">
    <source>
        <dbReference type="ARBA" id="ARBA00023186"/>
    </source>
</evidence>
<proteinExistence type="predicted"/>
<dbReference type="InterPro" id="IPR008971">
    <property type="entry name" value="HSP40/DnaJ_pept-bd"/>
</dbReference>
<gene>
    <name evidence="4" type="ORF">WJX75_008396</name>
</gene>
<evidence type="ECO:0000313" key="4">
    <source>
        <dbReference type="EMBL" id="KAK9903545.1"/>
    </source>
</evidence>
<evidence type="ECO:0000259" key="3">
    <source>
        <dbReference type="PROSITE" id="PS50076"/>
    </source>
</evidence>
<organism evidence="4 5">
    <name type="scientific">Coccomyxa subellipsoidea</name>
    <dbReference type="NCBI Taxonomy" id="248742"/>
    <lineage>
        <taxon>Eukaryota</taxon>
        <taxon>Viridiplantae</taxon>
        <taxon>Chlorophyta</taxon>
        <taxon>core chlorophytes</taxon>
        <taxon>Trebouxiophyceae</taxon>
        <taxon>Trebouxiophyceae incertae sedis</taxon>
        <taxon>Coccomyxaceae</taxon>
        <taxon>Coccomyxa</taxon>
    </lineage>
</organism>
<dbReference type="Pfam" id="PF00226">
    <property type="entry name" value="DnaJ"/>
    <property type="match status" value="1"/>
</dbReference>
<dbReference type="PRINTS" id="PR00625">
    <property type="entry name" value="JDOMAIN"/>
</dbReference>
<name>A0ABR2YEL4_9CHLO</name>
<sequence length="374" mass="40297">MGKDYYAILGVSKDADEDTLKKAYRKLAVKWHPDKNRDKIEEATAKFKEVGEAYDVLSDKQKREIYDRYGEEGLKMGGPPPSADGGGAGFPGFGTGGDGGGGGAGYSFNEDQAQRIFEELFGGGLGGFGSSRGGGGMGGNPRVHTFGSGAPGGGGGGGGFGSMFGGAGEDENPFFGGGGRFGGFGGQQQQRPRTIEVPLKLTLKELYTGTTKKLKVTRRVFNKATNKLEDKEEIITINVQPGWKDGTRITFAGKGDELPGQPPQDLVFVVRQVPDDRFQREGDDLIAHVRIRLPDALSEGKIDIPHLDGRILRVPLKEVVTPGYVRVVKNEGMPKSKAPGQKGDLRIVFDVAFPKKQLNSTEKDVLEDFLRDKW</sequence>
<keyword evidence="1" id="KW-0143">Chaperone</keyword>
<accession>A0ABR2YEL4</accession>
<dbReference type="SUPFAM" id="SSF46565">
    <property type="entry name" value="Chaperone J-domain"/>
    <property type="match status" value="1"/>
</dbReference>
<dbReference type="PROSITE" id="PS50076">
    <property type="entry name" value="DNAJ_2"/>
    <property type="match status" value="1"/>
</dbReference>